<reference evidence="1" key="1">
    <citation type="submission" date="2020-11" db="EMBL/GenBank/DDBJ databases">
        <title>Adaptations for nitrogen fixation in a non-lichenized fungal sporocarp promotes dispersal by wood-feeding termites.</title>
        <authorList>
            <consortium name="DOE Joint Genome Institute"/>
            <person name="Koch R.A."/>
            <person name="Yoon G."/>
            <person name="Arayal U."/>
            <person name="Lail K."/>
            <person name="Amirebrahimi M."/>
            <person name="Labutti K."/>
            <person name="Lipzen A."/>
            <person name="Riley R."/>
            <person name="Barry K."/>
            <person name="Henrissat B."/>
            <person name="Grigoriev I.V."/>
            <person name="Herr J.R."/>
            <person name="Aime M.C."/>
        </authorList>
    </citation>
    <scope>NUCLEOTIDE SEQUENCE</scope>
    <source>
        <strain evidence="1">MCA 3950</strain>
    </source>
</reference>
<name>A0A9P7VHR0_9AGAR</name>
<dbReference type="Proteomes" id="UP000812287">
    <property type="component" value="Unassembled WGS sequence"/>
</dbReference>
<dbReference type="RefSeq" id="XP_043033761.1">
    <property type="nucleotide sequence ID" value="XM_043183820.1"/>
</dbReference>
<feature type="non-terminal residue" evidence="1">
    <location>
        <position position="172"/>
    </location>
</feature>
<dbReference type="GeneID" id="66106117"/>
<proteinExistence type="predicted"/>
<sequence>MTSPIRTDKSQFHPDFSSFIPEYLQPKRSARIEELLLSNKPLLEFERKEFLQTSARGPHTLDEFDEKISVTRQLLDFLVAERNQAVSNISDAKSLSHPVRYLPDDVLRAVFRACTKSADQAFDGGYASLNPTVAVESIQPNQSPWTLSFVCQQWRTVTIDTAELWSLIELDL</sequence>
<organism evidence="1 2">
    <name type="scientific">Guyanagaster necrorhizus</name>
    <dbReference type="NCBI Taxonomy" id="856835"/>
    <lineage>
        <taxon>Eukaryota</taxon>
        <taxon>Fungi</taxon>
        <taxon>Dikarya</taxon>
        <taxon>Basidiomycota</taxon>
        <taxon>Agaricomycotina</taxon>
        <taxon>Agaricomycetes</taxon>
        <taxon>Agaricomycetidae</taxon>
        <taxon>Agaricales</taxon>
        <taxon>Marasmiineae</taxon>
        <taxon>Physalacriaceae</taxon>
        <taxon>Guyanagaster</taxon>
    </lineage>
</organism>
<dbReference type="AlphaFoldDB" id="A0A9P7VHR0"/>
<evidence type="ECO:0000313" key="1">
    <source>
        <dbReference type="EMBL" id="KAG7440261.1"/>
    </source>
</evidence>
<comment type="caution">
    <text evidence="1">The sequence shown here is derived from an EMBL/GenBank/DDBJ whole genome shotgun (WGS) entry which is preliminary data.</text>
</comment>
<evidence type="ECO:0008006" key="3">
    <source>
        <dbReference type="Google" id="ProtNLM"/>
    </source>
</evidence>
<dbReference type="OrthoDB" id="3266451at2759"/>
<protein>
    <recommendedName>
        <fullName evidence="3">F-box domain-containing protein</fullName>
    </recommendedName>
</protein>
<accession>A0A9P7VHR0</accession>
<evidence type="ECO:0000313" key="2">
    <source>
        <dbReference type="Proteomes" id="UP000812287"/>
    </source>
</evidence>
<keyword evidence="2" id="KW-1185">Reference proteome</keyword>
<dbReference type="EMBL" id="MU250574">
    <property type="protein sequence ID" value="KAG7440261.1"/>
    <property type="molecule type" value="Genomic_DNA"/>
</dbReference>
<gene>
    <name evidence="1" type="ORF">BT62DRAFT_911014</name>
</gene>